<evidence type="ECO:0000256" key="7">
    <source>
        <dbReference type="SAM" id="Phobius"/>
    </source>
</evidence>
<dbReference type="RefSeq" id="WP_380047390.1">
    <property type="nucleotide sequence ID" value="NZ_JBHLTC010000018.1"/>
</dbReference>
<evidence type="ECO:0000313" key="9">
    <source>
        <dbReference type="Proteomes" id="UP001589890"/>
    </source>
</evidence>
<feature type="transmembrane region" description="Helical" evidence="7">
    <location>
        <begin position="408"/>
        <end position="427"/>
    </location>
</feature>
<comment type="subcellular location">
    <subcellularLocation>
        <location evidence="1">Cell membrane</location>
        <topology evidence="1">Multi-pass membrane protein</topology>
    </subcellularLocation>
</comment>
<dbReference type="PANTHER" id="PTHR30250">
    <property type="entry name" value="PST FAMILY PREDICTED COLANIC ACID TRANSPORTER"/>
    <property type="match status" value="1"/>
</dbReference>
<accession>A0ABV6QKP6</accession>
<evidence type="ECO:0000256" key="2">
    <source>
        <dbReference type="ARBA" id="ARBA00022475"/>
    </source>
</evidence>
<evidence type="ECO:0000256" key="4">
    <source>
        <dbReference type="ARBA" id="ARBA00022989"/>
    </source>
</evidence>
<keyword evidence="3 7" id="KW-0812">Transmembrane</keyword>
<feature type="transmembrane region" description="Helical" evidence="7">
    <location>
        <begin position="203"/>
        <end position="223"/>
    </location>
</feature>
<keyword evidence="9" id="KW-1185">Reference proteome</keyword>
<evidence type="ECO:0000256" key="6">
    <source>
        <dbReference type="SAM" id="MobiDB-lite"/>
    </source>
</evidence>
<feature type="region of interest" description="Disordered" evidence="6">
    <location>
        <begin position="1"/>
        <end position="34"/>
    </location>
</feature>
<keyword evidence="4 7" id="KW-1133">Transmembrane helix</keyword>
<dbReference type="EMBL" id="JBHLTC010000018">
    <property type="protein sequence ID" value="MFC0625212.1"/>
    <property type="molecule type" value="Genomic_DNA"/>
</dbReference>
<evidence type="ECO:0000313" key="8">
    <source>
        <dbReference type="EMBL" id="MFC0625212.1"/>
    </source>
</evidence>
<feature type="transmembrane region" description="Helical" evidence="7">
    <location>
        <begin position="350"/>
        <end position="371"/>
    </location>
</feature>
<feature type="transmembrane region" description="Helical" evidence="7">
    <location>
        <begin position="274"/>
        <end position="300"/>
    </location>
</feature>
<feature type="transmembrane region" description="Helical" evidence="7">
    <location>
        <begin position="122"/>
        <end position="141"/>
    </location>
</feature>
<feature type="transmembrane region" description="Helical" evidence="7">
    <location>
        <begin position="147"/>
        <end position="166"/>
    </location>
</feature>
<dbReference type="Proteomes" id="UP001589890">
    <property type="component" value="Unassembled WGS sequence"/>
</dbReference>
<comment type="caution">
    <text evidence="8">The sequence shown here is derived from an EMBL/GenBank/DDBJ whole genome shotgun (WGS) entry which is preliminary data.</text>
</comment>
<feature type="transmembrane region" description="Helical" evidence="7">
    <location>
        <begin position="383"/>
        <end position="402"/>
    </location>
</feature>
<evidence type="ECO:0000256" key="5">
    <source>
        <dbReference type="ARBA" id="ARBA00023136"/>
    </source>
</evidence>
<evidence type="ECO:0000256" key="3">
    <source>
        <dbReference type="ARBA" id="ARBA00022692"/>
    </source>
</evidence>
<dbReference type="PANTHER" id="PTHR30250:SF11">
    <property type="entry name" value="O-ANTIGEN TRANSPORTER-RELATED"/>
    <property type="match status" value="1"/>
</dbReference>
<dbReference type="InterPro" id="IPR050833">
    <property type="entry name" value="Poly_Biosynth_Transport"/>
</dbReference>
<gene>
    <name evidence="8" type="ORF">ACFFGN_14130</name>
</gene>
<feature type="transmembrane region" description="Helical" evidence="7">
    <location>
        <begin position="312"/>
        <end position="330"/>
    </location>
</feature>
<keyword evidence="5 7" id="KW-0472">Membrane</keyword>
<feature type="transmembrane region" description="Helical" evidence="7">
    <location>
        <begin position="178"/>
        <end position="197"/>
    </location>
</feature>
<feature type="transmembrane region" description="Helical" evidence="7">
    <location>
        <begin position="42"/>
        <end position="62"/>
    </location>
</feature>
<feature type="transmembrane region" description="Helical" evidence="7">
    <location>
        <begin position="244"/>
        <end position="262"/>
    </location>
</feature>
<reference evidence="8 9" key="1">
    <citation type="submission" date="2024-09" db="EMBL/GenBank/DDBJ databases">
        <authorList>
            <person name="Sun Q."/>
            <person name="Mori K."/>
        </authorList>
    </citation>
    <scope>NUCLEOTIDE SEQUENCE [LARGE SCALE GENOMIC DNA]</scope>
    <source>
        <strain evidence="8 9">CGMCC 1.15906</strain>
    </source>
</reference>
<organism evidence="8 9">
    <name type="scientific">Kribbella deserti</name>
    <dbReference type="NCBI Taxonomy" id="1926257"/>
    <lineage>
        <taxon>Bacteria</taxon>
        <taxon>Bacillati</taxon>
        <taxon>Actinomycetota</taxon>
        <taxon>Actinomycetes</taxon>
        <taxon>Propionibacteriales</taxon>
        <taxon>Kribbellaceae</taxon>
        <taxon>Kribbella</taxon>
    </lineage>
</organism>
<evidence type="ECO:0000256" key="1">
    <source>
        <dbReference type="ARBA" id="ARBA00004651"/>
    </source>
</evidence>
<name>A0ABV6QKP6_9ACTN</name>
<feature type="transmembrane region" description="Helical" evidence="7">
    <location>
        <begin position="68"/>
        <end position="90"/>
    </location>
</feature>
<keyword evidence="2" id="KW-1003">Cell membrane</keyword>
<proteinExistence type="predicted"/>
<protein>
    <submittedName>
        <fullName evidence="8">Lipopolysaccharide biosynthesis protein</fullName>
    </submittedName>
</protein>
<sequence>MYSETTPEHQPATSATGPSAGSDPSQSPPPSPSKGLLKGASLVGIGMAVMNVAAYGFTLVAVHSLAPAQFGALTALLGLVLIGNVASLGLQATGARRIATHTGPGQAVLADSLLKAGRVGGTWLAVLALLATPVIILLLHIDSIVAVALLAPTLGLLTVLGGQLGVLQGGEHWRELAVVYAVIGVGRLGLGGLGLLIEPTLVGAMGGIALGAALPVMVAAFVLRGSTGAQPGEVRQIFHETLQGTHALAAFFVIANADVLLARALMDPDDSGRYAAGVIVAKACLFLPQFVSVVVFPSLASDPDDSRRLRNAVKIVAGISLIAVLGTLLLPKLVVAVVGGEQYAAIGPIAWLFAISGSAYAVLQLVVLAAIARQERFVAMVEWIGLGILTGSVLLLLAGGFAAGTAGINALVAMTATCAVGLSIALANGVHRPLRPAPANQL</sequence>